<keyword evidence="2" id="KW-0521">NADP</keyword>
<dbReference type="AlphaFoldDB" id="A0A1L9Q259"/>
<evidence type="ECO:0000256" key="1">
    <source>
        <dbReference type="ARBA" id="ARBA00006484"/>
    </source>
</evidence>
<dbReference type="GO" id="GO:0016491">
    <property type="term" value="F:oxidoreductase activity"/>
    <property type="evidence" value="ECO:0007669"/>
    <property type="project" value="UniProtKB-KW"/>
</dbReference>
<gene>
    <name evidence="4" type="ORF">ASPVEDRAFT_143009</name>
</gene>
<organism evidence="4 5">
    <name type="scientific">Aspergillus versicolor CBS 583.65</name>
    <dbReference type="NCBI Taxonomy" id="1036611"/>
    <lineage>
        <taxon>Eukaryota</taxon>
        <taxon>Fungi</taxon>
        <taxon>Dikarya</taxon>
        <taxon>Ascomycota</taxon>
        <taxon>Pezizomycotina</taxon>
        <taxon>Eurotiomycetes</taxon>
        <taxon>Eurotiomycetidae</taxon>
        <taxon>Eurotiales</taxon>
        <taxon>Aspergillaceae</taxon>
        <taxon>Aspergillus</taxon>
        <taxon>Aspergillus subgen. Nidulantes</taxon>
    </lineage>
</organism>
<proteinExistence type="inferred from homology"/>
<dbReference type="Proteomes" id="UP000184073">
    <property type="component" value="Unassembled WGS sequence"/>
</dbReference>
<dbReference type="InterPro" id="IPR002347">
    <property type="entry name" value="SDR_fam"/>
</dbReference>
<dbReference type="PANTHER" id="PTHR43639:SF1">
    <property type="entry name" value="SHORT-CHAIN DEHYDROGENASE_REDUCTASE FAMILY PROTEIN"/>
    <property type="match status" value="1"/>
</dbReference>
<dbReference type="GeneID" id="63723397"/>
<evidence type="ECO:0000313" key="5">
    <source>
        <dbReference type="Proteomes" id="UP000184073"/>
    </source>
</evidence>
<dbReference type="InterPro" id="IPR036291">
    <property type="entry name" value="NAD(P)-bd_dom_sf"/>
</dbReference>
<evidence type="ECO:0000313" key="4">
    <source>
        <dbReference type="EMBL" id="OJJ07828.1"/>
    </source>
</evidence>
<dbReference type="FunFam" id="3.40.50.720:FF:000084">
    <property type="entry name" value="Short-chain dehydrogenase reductase"/>
    <property type="match status" value="1"/>
</dbReference>
<dbReference type="RefSeq" id="XP_040673590.1">
    <property type="nucleotide sequence ID" value="XM_040807886.1"/>
</dbReference>
<dbReference type="Gene3D" id="3.40.50.720">
    <property type="entry name" value="NAD(P)-binding Rossmann-like Domain"/>
    <property type="match status" value="1"/>
</dbReference>
<dbReference type="Pfam" id="PF13561">
    <property type="entry name" value="adh_short_C2"/>
    <property type="match status" value="1"/>
</dbReference>
<evidence type="ECO:0000256" key="3">
    <source>
        <dbReference type="ARBA" id="ARBA00023002"/>
    </source>
</evidence>
<reference evidence="5" key="1">
    <citation type="journal article" date="2017" name="Genome Biol.">
        <title>Comparative genomics reveals high biological diversity and specific adaptations in the industrially and medically important fungal genus Aspergillus.</title>
        <authorList>
            <person name="de Vries R.P."/>
            <person name="Riley R."/>
            <person name="Wiebenga A."/>
            <person name="Aguilar-Osorio G."/>
            <person name="Amillis S."/>
            <person name="Uchima C.A."/>
            <person name="Anderluh G."/>
            <person name="Asadollahi M."/>
            <person name="Askin M."/>
            <person name="Barry K."/>
            <person name="Battaglia E."/>
            <person name="Bayram O."/>
            <person name="Benocci T."/>
            <person name="Braus-Stromeyer S.A."/>
            <person name="Caldana C."/>
            <person name="Canovas D."/>
            <person name="Cerqueira G.C."/>
            <person name="Chen F."/>
            <person name="Chen W."/>
            <person name="Choi C."/>
            <person name="Clum A."/>
            <person name="Dos Santos R.A."/>
            <person name="Damasio A.R."/>
            <person name="Diallinas G."/>
            <person name="Emri T."/>
            <person name="Fekete E."/>
            <person name="Flipphi M."/>
            <person name="Freyberg S."/>
            <person name="Gallo A."/>
            <person name="Gournas C."/>
            <person name="Habgood R."/>
            <person name="Hainaut M."/>
            <person name="Harispe M.L."/>
            <person name="Henrissat B."/>
            <person name="Hilden K.S."/>
            <person name="Hope R."/>
            <person name="Hossain A."/>
            <person name="Karabika E."/>
            <person name="Karaffa L."/>
            <person name="Karanyi Z."/>
            <person name="Krasevec N."/>
            <person name="Kuo A."/>
            <person name="Kusch H."/>
            <person name="LaButti K."/>
            <person name="Lagendijk E.L."/>
            <person name="Lapidus A."/>
            <person name="Levasseur A."/>
            <person name="Lindquist E."/>
            <person name="Lipzen A."/>
            <person name="Logrieco A.F."/>
            <person name="MacCabe A."/>
            <person name="Maekelae M.R."/>
            <person name="Malavazi I."/>
            <person name="Melin P."/>
            <person name="Meyer V."/>
            <person name="Mielnichuk N."/>
            <person name="Miskei M."/>
            <person name="Molnar A.P."/>
            <person name="Mule G."/>
            <person name="Ngan C.Y."/>
            <person name="Orejas M."/>
            <person name="Orosz E."/>
            <person name="Ouedraogo J.P."/>
            <person name="Overkamp K.M."/>
            <person name="Park H.-S."/>
            <person name="Perrone G."/>
            <person name="Piumi F."/>
            <person name="Punt P.J."/>
            <person name="Ram A.F."/>
            <person name="Ramon A."/>
            <person name="Rauscher S."/>
            <person name="Record E."/>
            <person name="Riano-Pachon D.M."/>
            <person name="Robert V."/>
            <person name="Roehrig J."/>
            <person name="Ruller R."/>
            <person name="Salamov A."/>
            <person name="Salih N.S."/>
            <person name="Samson R.A."/>
            <person name="Sandor E."/>
            <person name="Sanguinetti M."/>
            <person name="Schuetze T."/>
            <person name="Sepcic K."/>
            <person name="Shelest E."/>
            <person name="Sherlock G."/>
            <person name="Sophianopoulou V."/>
            <person name="Squina F.M."/>
            <person name="Sun H."/>
            <person name="Susca A."/>
            <person name="Todd R.B."/>
            <person name="Tsang A."/>
            <person name="Unkles S.E."/>
            <person name="van de Wiele N."/>
            <person name="van Rossen-Uffink D."/>
            <person name="Oliveira J.V."/>
            <person name="Vesth T.C."/>
            <person name="Visser J."/>
            <person name="Yu J.-H."/>
            <person name="Zhou M."/>
            <person name="Andersen M.R."/>
            <person name="Archer D.B."/>
            <person name="Baker S.E."/>
            <person name="Benoit I."/>
            <person name="Brakhage A.A."/>
            <person name="Braus G.H."/>
            <person name="Fischer R."/>
            <person name="Frisvad J.C."/>
            <person name="Goldman G.H."/>
            <person name="Houbraken J."/>
            <person name="Oakley B."/>
            <person name="Pocsi I."/>
            <person name="Scazzocchio C."/>
            <person name="Seiboth B."/>
            <person name="vanKuyk P.A."/>
            <person name="Wortman J."/>
            <person name="Dyer P.S."/>
            <person name="Grigoriev I.V."/>
        </authorList>
    </citation>
    <scope>NUCLEOTIDE SEQUENCE [LARGE SCALE GENOMIC DNA]</scope>
    <source>
        <strain evidence="5">CBS 583.65</strain>
    </source>
</reference>
<dbReference type="PANTHER" id="PTHR43639">
    <property type="entry name" value="OXIDOREDUCTASE, SHORT-CHAIN DEHYDROGENASE/REDUCTASE FAMILY (AFU_ORTHOLOGUE AFUA_5G02870)"/>
    <property type="match status" value="1"/>
</dbReference>
<dbReference type="VEuPathDB" id="FungiDB:ASPVEDRAFT_143009"/>
<dbReference type="OrthoDB" id="47007at2759"/>
<keyword evidence="5" id="KW-1185">Reference proteome</keyword>
<comment type="similarity">
    <text evidence="1">Belongs to the short-chain dehydrogenases/reductases (SDR) family.</text>
</comment>
<dbReference type="EMBL" id="KV878138">
    <property type="protein sequence ID" value="OJJ07828.1"/>
    <property type="molecule type" value="Genomic_DNA"/>
</dbReference>
<evidence type="ECO:0000256" key="2">
    <source>
        <dbReference type="ARBA" id="ARBA00022857"/>
    </source>
</evidence>
<protein>
    <submittedName>
        <fullName evidence="4">Uncharacterized protein</fullName>
    </submittedName>
</protein>
<dbReference type="PRINTS" id="PR00080">
    <property type="entry name" value="SDRFAMILY"/>
</dbReference>
<keyword evidence="3" id="KW-0560">Oxidoreductase</keyword>
<accession>A0A1L9Q259</accession>
<dbReference type="PRINTS" id="PR00081">
    <property type="entry name" value="GDHRDH"/>
</dbReference>
<dbReference type="SUPFAM" id="SSF51735">
    <property type="entry name" value="NAD(P)-binding Rossmann-fold domains"/>
    <property type="match status" value="1"/>
</dbReference>
<name>A0A1L9Q259_ASPVE</name>
<dbReference type="STRING" id="1036611.A0A1L9Q259"/>
<sequence length="260" mass="26439">MAPDTLDLSGKVAIVTGSGKETGIGACIATTLARNGALVVINHVSDTSKTRAAGAAEAICQCGGNAIVVQADVSTIEGATKLVHQTLEGFQVDHIDIIVNNAAGGAPHGTLQATRNSIDAVFAPIVYAPIFLLQAAIPHMPRGSRVINIGSEASRLGMAPIAIYGAAKAAQDALTYSMAMEVGRSHGITVNTVSPGPVDTEALPKEQAEKVNGLLVPMTRAEGRVGTTGDIADAVLLLVSEKSRWITGQVISVSGGITGG</sequence>